<dbReference type="InterPro" id="IPR039420">
    <property type="entry name" value="WalR-like"/>
</dbReference>
<name>A0A6F8VEW0_9PROT</name>
<dbReference type="Pfam" id="PF00196">
    <property type="entry name" value="GerE"/>
    <property type="match status" value="1"/>
</dbReference>
<accession>A0A6F8VEW0</accession>
<evidence type="ECO:0000256" key="4">
    <source>
        <dbReference type="ARBA" id="ARBA00023163"/>
    </source>
</evidence>
<dbReference type="InterPro" id="IPR058245">
    <property type="entry name" value="NreC/VraR/RcsB-like_REC"/>
</dbReference>
<dbReference type="PANTHER" id="PTHR43214:SF41">
    <property type="entry name" value="NITRATE_NITRITE RESPONSE REGULATOR PROTEIN NARP"/>
    <property type="match status" value="1"/>
</dbReference>
<evidence type="ECO:0000259" key="6">
    <source>
        <dbReference type="PROSITE" id="PS50043"/>
    </source>
</evidence>
<dbReference type="GO" id="GO:0006355">
    <property type="term" value="P:regulation of DNA-templated transcription"/>
    <property type="evidence" value="ECO:0007669"/>
    <property type="project" value="InterPro"/>
</dbReference>
<keyword evidence="3 8" id="KW-0238">DNA-binding</keyword>
<feature type="domain" description="HTH luxR-type" evidence="6">
    <location>
        <begin position="151"/>
        <end position="216"/>
    </location>
</feature>
<keyword evidence="1 5" id="KW-0597">Phosphoprotein</keyword>
<dbReference type="CDD" id="cd17535">
    <property type="entry name" value="REC_NarL-like"/>
    <property type="match status" value="1"/>
</dbReference>
<reference evidence="9" key="1">
    <citation type="submission" date="2020-03" db="EMBL/GenBank/DDBJ databases">
        <title>Complete genome sequence of sulfur-oxidizing bacterium skT11.</title>
        <authorList>
            <person name="Kanda M."/>
            <person name="Kojima H."/>
            <person name="Fukui M."/>
        </authorList>
    </citation>
    <scope>NUCLEOTIDE SEQUENCE [LARGE SCALE GENOMIC DNA]</scope>
    <source>
        <strain evidence="9">skT11</strain>
    </source>
</reference>
<dbReference type="SUPFAM" id="SSF46894">
    <property type="entry name" value="C-terminal effector domain of the bipartite response regulators"/>
    <property type="match status" value="1"/>
</dbReference>
<dbReference type="Pfam" id="PF00072">
    <property type="entry name" value="Response_reg"/>
    <property type="match status" value="1"/>
</dbReference>
<dbReference type="InterPro" id="IPR016032">
    <property type="entry name" value="Sig_transdc_resp-reg_C-effctor"/>
</dbReference>
<dbReference type="PROSITE" id="PS50110">
    <property type="entry name" value="RESPONSE_REGULATORY"/>
    <property type="match status" value="1"/>
</dbReference>
<dbReference type="SMART" id="SM00448">
    <property type="entry name" value="REC"/>
    <property type="match status" value="1"/>
</dbReference>
<dbReference type="InterPro" id="IPR001789">
    <property type="entry name" value="Sig_transdc_resp-reg_receiver"/>
</dbReference>
<feature type="modified residue" description="4-aspartylphosphate" evidence="5">
    <location>
        <position position="61"/>
    </location>
</feature>
<gene>
    <name evidence="8" type="ORF">SKTS_24520</name>
</gene>
<evidence type="ECO:0000259" key="7">
    <source>
        <dbReference type="PROSITE" id="PS50110"/>
    </source>
</evidence>
<keyword evidence="2" id="KW-0805">Transcription regulation</keyword>
<keyword evidence="9" id="KW-1185">Reference proteome</keyword>
<dbReference type="PROSITE" id="PS50043">
    <property type="entry name" value="HTH_LUXR_2"/>
    <property type="match status" value="1"/>
</dbReference>
<evidence type="ECO:0000256" key="5">
    <source>
        <dbReference type="PROSITE-ProRule" id="PRU00169"/>
    </source>
</evidence>
<dbReference type="RefSeq" id="WP_173065440.1">
    <property type="nucleotide sequence ID" value="NZ_AP022853.1"/>
</dbReference>
<dbReference type="Gene3D" id="3.40.50.2300">
    <property type="match status" value="1"/>
</dbReference>
<dbReference type="InterPro" id="IPR000792">
    <property type="entry name" value="Tscrpt_reg_LuxR_C"/>
</dbReference>
<dbReference type="PRINTS" id="PR00038">
    <property type="entry name" value="HTHLUXR"/>
</dbReference>
<dbReference type="GO" id="GO:0000160">
    <property type="term" value="P:phosphorelay signal transduction system"/>
    <property type="evidence" value="ECO:0007669"/>
    <property type="project" value="InterPro"/>
</dbReference>
<evidence type="ECO:0000313" key="8">
    <source>
        <dbReference type="EMBL" id="BCB27566.1"/>
    </source>
</evidence>
<proteinExistence type="predicted"/>
<evidence type="ECO:0000313" key="9">
    <source>
        <dbReference type="Proteomes" id="UP000502260"/>
    </source>
</evidence>
<dbReference type="EMBL" id="AP022853">
    <property type="protein sequence ID" value="BCB27566.1"/>
    <property type="molecule type" value="Genomic_DNA"/>
</dbReference>
<dbReference type="SMART" id="SM00421">
    <property type="entry name" value="HTH_LUXR"/>
    <property type="match status" value="1"/>
</dbReference>
<dbReference type="Proteomes" id="UP000502260">
    <property type="component" value="Chromosome"/>
</dbReference>
<sequence>MAAEQGSKIRVLIVDDHPIVRQGIAQLINQEADLTTCCEAGSAQEALDLMANDTPDILLVDISLDGVSGIELVKMLKSRHPKTPALVISMHDETLYAERALRAGARGYIMKQEATEKVLTAIRQVLQGNIYLSERMQGKILQRVLNGDDSGLSPIDLLSDRELEVFRLIGHGFATSDIARELNRSVKTVETHRAHLKDKLSLKNAAELTRYAVQWIEQEKERQT</sequence>
<organism evidence="8 9">
    <name type="scientific">Sulfurimicrobium lacus</name>
    <dbReference type="NCBI Taxonomy" id="2715678"/>
    <lineage>
        <taxon>Bacteria</taxon>
        <taxon>Pseudomonadati</taxon>
        <taxon>Pseudomonadota</taxon>
        <taxon>Betaproteobacteria</taxon>
        <taxon>Nitrosomonadales</taxon>
        <taxon>Sulfuricellaceae</taxon>
        <taxon>Sulfurimicrobium</taxon>
    </lineage>
</organism>
<protein>
    <submittedName>
        <fullName evidence="8">DNA-binding response regulator</fullName>
    </submittedName>
</protein>
<evidence type="ECO:0000256" key="1">
    <source>
        <dbReference type="ARBA" id="ARBA00022553"/>
    </source>
</evidence>
<dbReference type="PANTHER" id="PTHR43214">
    <property type="entry name" value="TWO-COMPONENT RESPONSE REGULATOR"/>
    <property type="match status" value="1"/>
</dbReference>
<dbReference type="GO" id="GO:0003677">
    <property type="term" value="F:DNA binding"/>
    <property type="evidence" value="ECO:0007669"/>
    <property type="project" value="UniProtKB-KW"/>
</dbReference>
<dbReference type="SUPFAM" id="SSF52172">
    <property type="entry name" value="CheY-like"/>
    <property type="match status" value="1"/>
</dbReference>
<feature type="domain" description="Response regulatory" evidence="7">
    <location>
        <begin position="10"/>
        <end position="126"/>
    </location>
</feature>
<keyword evidence="4" id="KW-0804">Transcription</keyword>
<dbReference type="InterPro" id="IPR011006">
    <property type="entry name" value="CheY-like_superfamily"/>
</dbReference>
<evidence type="ECO:0000256" key="3">
    <source>
        <dbReference type="ARBA" id="ARBA00023125"/>
    </source>
</evidence>
<dbReference type="PROSITE" id="PS00622">
    <property type="entry name" value="HTH_LUXR_1"/>
    <property type="match status" value="1"/>
</dbReference>
<dbReference type="AlphaFoldDB" id="A0A6F8VEW0"/>
<dbReference type="CDD" id="cd06170">
    <property type="entry name" value="LuxR_C_like"/>
    <property type="match status" value="1"/>
</dbReference>
<dbReference type="KEGG" id="slac:SKTS_24520"/>
<evidence type="ECO:0000256" key="2">
    <source>
        <dbReference type="ARBA" id="ARBA00023015"/>
    </source>
</evidence>